<reference evidence="12 13" key="1">
    <citation type="submission" date="2020-03" db="EMBL/GenBank/DDBJ databases">
        <title>Genomic Encyclopedia of Type Strains, Phase IV (KMG-IV): sequencing the most valuable type-strain genomes for metagenomic binning, comparative biology and taxonomic classification.</title>
        <authorList>
            <person name="Goeker M."/>
        </authorList>
    </citation>
    <scope>NUCLEOTIDE SEQUENCE [LARGE SCALE GENOMIC DNA]</scope>
    <source>
        <strain evidence="12 13">DSM 102865</strain>
    </source>
</reference>
<evidence type="ECO:0000256" key="2">
    <source>
        <dbReference type="ARBA" id="ARBA00004496"/>
    </source>
</evidence>
<dbReference type="Gene3D" id="3.10.50.40">
    <property type="match status" value="1"/>
</dbReference>
<keyword evidence="13" id="KW-1185">Reference proteome</keyword>
<dbReference type="PANTHER" id="PTHR47861:SF3">
    <property type="entry name" value="FKBP-TYPE PEPTIDYL-PROLYL CIS-TRANS ISOMERASE SLYD"/>
    <property type="match status" value="1"/>
</dbReference>
<evidence type="ECO:0000256" key="10">
    <source>
        <dbReference type="RuleBase" id="RU003915"/>
    </source>
</evidence>
<evidence type="ECO:0000256" key="7">
    <source>
        <dbReference type="ARBA" id="ARBA00023235"/>
    </source>
</evidence>
<evidence type="ECO:0000259" key="11">
    <source>
        <dbReference type="PROSITE" id="PS50059"/>
    </source>
</evidence>
<comment type="function">
    <text evidence="8">Also involved in hydrogenase metallocenter assembly, probably by participating in the nickel insertion step. This function in hydrogenase biosynthesis requires chaperone activity and the presence of the metal-binding domain, but not PPIase activity.</text>
</comment>
<dbReference type="SUPFAM" id="SSF54534">
    <property type="entry name" value="FKBP-like"/>
    <property type="match status" value="1"/>
</dbReference>
<dbReference type="PROSITE" id="PS50059">
    <property type="entry name" value="FKBP_PPIASE"/>
    <property type="match status" value="1"/>
</dbReference>
<dbReference type="InterPro" id="IPR001179">
    <property type="entry name" value="PPIase_FKBP_dom"/>
</dbReference>
<keyword evidence="4" id="KW-0963">Cytoplasm</keyword>
<comment type="similarity">
    <text evidence="3 10">Belongs to the FKBP-type PPIase family.</text>
</comment>
<protein>
    <recommendedName>
        <fullName evidence="10">Peptidyl-prolyl cis-trans isomerase</fullName>
        <ecNumber evidence="10">5.2.1.8</ecNumber>
    </recommendedName>
</protein>
<organism evidence="12 13">
    <name type="scientific">Dyadobacter arcticus</name>
    <dbReference type="NCBI Taxonomy" id="1078754"/>
    <lineage>
        <taxon>Bacteria</taxon>
        <taxon>Pseudomonadati</taxon>
        <taxon>Bacteroidota</taxon>
        <taxon>Cytophagia</taxon>
        <taxon>Cytophagales</taxon>
        <taxon>Spirosomataceae</taxon>
        <taxon>Dyadobacter</taxon>
    </lineage>
</organism>
<evidence type="ECO:0000256" key="4">
    <source>
        <dbReference type="ARBA" id="ARBA00022490"/>
    </source>
</evidence>
<evidence type="ECO:0000313" key="12">
    <source>
        <dbReference type="EMBL" id="NIJ53688.1"/>
    </source>
</evidence>
<evidence type="ECO:0000256" key="1">
    <source>
        <dbReference type="ARBA" id="ARBA00000971"/>
    </source>
</evidence>
<keyword evidence="7 9" id="KW-0413">Isomerase</keyword>
<name>A0ABX0UKZ5_9BACT</name>
<dbReference type="GO" id="GO:0016853">
    <property type="term" value="F:isomerase activity"/>
    <property type="evidence" value="ECO:0007669"/>
    <property type="project" value="UniProtKB-KW"/>
</dbReference>
<dbReference type="RefSeq" id="WP_167271133.1">
    <property type="nucleotide sequence ID" value="NZ_JAASQJ010000003.1"/>
</dbReference>
<dbReference type="Pfam" id="PF00254">
    <property type="entry name" value="FKBP_C"/>
    <property type="match status" value="1"/>
</dbReference>
<dbReference type="EC" id="5.2.1.8" evidence="10"/>
<dbReference type="EMBL" id="JAASQJ010000003">
    <property type="protein sequence ID" value="NIJ53688.1"/>
    <property type="molecule type" value="Genomic_DNA"/>
</dbReference>
<dbReference type="InterPro" id="IPR046357">
    <property type="entry name" value="PPIase_dom_sf"/>
</dbReference>
<gene>
    <name evidence="12" type="ORF">FHS68_002870</name>
</gene>
<evidence type="ECO:0000256" key="6">
    <source>
        <dbReference type="ARBA" id="ARBA00023186"/>
    </source>
</evidence>
<keyword evidence="5 9" id="KW-0697">Rotamase</keyword>
<accession>A0ABX0UKZ5</accession>
<dbReference type="Proteomes" id="UP001179181">
    <property type="component" value="Unassembled WGS sequence"/>
</dbReference>
<comment type="subcellular location">
    <subcellularLocation>
        <location evidence="2">Cytoplasm</location>
    </subcellularLocation>
</comment>
<evidence type="ECO:0000256" key="5">
    <source>
        <dbReference type="ARBA" id="ARBA00023110"/>
    </source>
</evidence>
<feature type="domain" description="PPIase FKBP-type" evidence="11">
    <location>
        <begin position="7"/>
        <end position="91"/>
    </location>
</feature>
<proteinExistence type="inferred from homology"/>
<keyword evidence="6" id="KW-0143">Chaperone</keyword>
<comment type="caution">
    <text evidence="12">The sequence shown here is derived from an EMBL/GenBank/DDBJ whole genome shotgun (WGS) entry which is preliminary data.</text>
</comment>
<evidence type="ECO:0000313" key="13">
    <source>
        <dbReference type="Proteomes" id="UP001179181"/>
    </source>
</evidence>
<evidence type="ECO:0000256" key="8">
    <source>
        <dbReference type="ARBA" id="ARBA00037071"/>
    </source>
</evidence>
<sequence>MKQAQTGDNVEVHYKGTLPDGQLFDSSEGREPLNFTLGSGQVIKGFDDGVTGMEIGDKKTIHIPNAEAYGPINEEMIINFERAQIPADVPLEIGGTLNMHQDGNGQVIPVVVCEVTEEYVILDANHPLAGQDLIFELELVAIK</sequence>
<evidence type="ECO:0000256" key="9">
    <source>
        <dbReference type="PROSITE-ProRule" id="PRU00277"/>
    </source>
</evidence>
<comment type="catalytic activity">
    <reaction evidence="1 9 10">
        <text>[protein]-peptidylproline (omega=180) = [protein]-peptidylproline (omega=0)</text>
        <dbReference type="Rhea" id="RHEA:16237"/>
        <dbReference type="Rhea" id="RHEA-COMP:10747"/>
        <dbReference type="Rhea" id="RHEA-COMP:10748"/>
        <dbReference type="ChEBI" id="CHEBI:83833"/>
        <dbReference type="ChEBI" id="CHEBI:83834"/>
        <dbReference type="EC" id="5.2.1.8"/>
    </reaction>
</comment>
<evidence type="ECO:0000256" key="3">
    <source>
        <dbReference type="ARBA" id="ARBA00006577"/>
    </source>
</evidence>
<dbReference type="PANTHER" id="PTHR47861">
    <property type="entry name" value="FKBP-TYPE PEPTIDYL-PROLYL CIS-TRANS ISOMERASE SLYD"/>
    <property type="match status" value="1"/>
</dbReference>